<feature type="domain" description="Thioredoxin" evidence="5">
    <location>
        <begin position="48"/>
        <end position="185"/>
    </location>
</feature>
<dbReference type="PANTHER" id="PTHR42852">
    <property type="entry name" value="THIOL:DISULFIDE INTERCHANGE PROTEIN DSBE"/>
    <property type="match status" value="1"/>
</dbReference>
<dbReference type="GO" id="GO:0016491">
    <property type="term" value="F:oxidoreductase activity"/>
    <property type="evidence" value="ECO:0007669"/>
    <property type="project" value="InterPro"/>
</dbReference>
<sequence>MTSPVPPVRSPAPAWRRAAPPVFAAALVGGLAWALLRPAGPEGGSGSMLVGQPAPAFALTSLGGESVALEAYRGRPVVLNFWASWCDPCRREAPLFAELARRPGGPAVIGVLFNETNEAGARTFAGQYGLNYPHLRDPGADTAIAYTVTGIPQTVFIDAGGVVQRVDRGELNREGLSEGLRSIGVPGL</sequence>
<dbReference type="PANTHER" id="PTHR42852:SF6">
    <property type="entry name" value="THIOL:DISULFIDE INTERCHANGE PROTEIN DSBE"/>
    <property type="match status" value="1"/>
</dbReference>
<evidence type="ECO:0000256" key="4">
    <source>
        <dbReference type="ARBA" id="ARBA00023284"/>
    </source>
</evidence>
<dbReference type="RefSeq" id="WP_092265379.1">
    <property type="nucleotide sequence ID" value="NZ_FNZA01000018.1"/>
</dbReference>
<keyword evidence="3" id="KW-1015">Disulfide bond</keyword>
<gene>
    <name evidence="6" type="ORF">SAMN04488058_11843</name>
</gene>
<dbReference type="Pfam" id="PF00578">
    <property type="entry name" value="AhpC-TSA"/>
    <property type="match status" value="1"/>
</dbReference>
<dbReference type="OrthoDB" id="25753at2"/>
<reference evidence="7" key="1">
    <citation type="submission" date="2016-10" db="EMBL/GenBank/DDBJ databases">
        <authorList>
            <person name="Varghese N."/>
            <person name="Submissions S."/>
        </authorList>
    </citation>
    <scope>NUCLEOTIDE SEQUENCE [LARGE SCALE GENOMIC DNA]</scope>
    <source>
        <strain evidence="7">CGMCC 1.10218</strain>
    </source>
</reference>
<keyword evidence="7" id="KW-1185">Reference proteome</keyword>
<organism evidence="6 7">
    <name type="scientific">Deinococcus reticulitermitis</name>
    <dbReference type="NCBI Taxonomy" id="856736"/>
    <lineage>
        <taxon>Bacteria</taxon>
        <taxon>Thermotogati</taxon>
        <taxon>Deinococcota</taxon>
        <taxon>Deinococci</taxon>
        <taxon>Deinococcales</taxon>
        <taxon>Deinococcaceae</taxon>
        <taxon>Deinococcus</taxon>
    </lineage>
</organism>
<dbReference type="GO" id="GO:0017004">
    <property type="term" value="P:cytochrome complex assembly"/>
    <property type="evidence" value="ECO:0007669"/>
    <property type="project" value="UniProtKB-KW"/>
</dbReference>
<name>A0A1H7BJ76_9DEIO</name>
<dbReference type="InterPro" id="IPR050553">
    <property type="entry name" value="Thioredoxin_ResA/DsbE_sf"/>
</dbReference>
<keyword evidence="2" id="KW-0201">Cytochrome c-type biogenesis</keyword>
<dbReference type="InterPro" id="IPR036249">
    <property type="entry name" value="Thioredoxin-like_sf"/>
</dbReference>
<accession>A0A1H7BJ76</accession>
<evidence type="ECO:0000259" key="5">
    <source>
        <dbReference type="PROSITE" id="PS51352"/>
    </source>
</evidence>
<comment type="subcellular location">
    <subcellularLocation>
        <location evidence="1">Cell envelope</location>
    </subcellularLocation>
</comment>
<dbReference type="Gene3D" id="3.40.30.10">
    <property type="entry name" value="Glutaredoxin"/>
    <property type="match status" value="1"/>
</dbReference>
<dbReference type="STRING" id="856736.SAMN04488058_11843"/>
<dbReference type="InterPro" id="IPR000866">
    <property type="entry name" value="AhpC/TSA"/>
</dbReference>
<keyword evidence="4" id="KW-0676">Redox-active center</keyword>
<dbReference type="SUPFAM" id="SSF52833">
    <property type="entry name" value="Thioredoxin-like"/>
    <property type="match status" value="1"/>
</dbReference>
<dbReference type="InterPro" id="IPR013766">
    <property type="entry name" value="Thioredoxin_domain"/>
</dbReference>
<dbReference type="Proteomes" id="UP000199223">
    <property type="component" value="Unassembled WGS sequence"/>
</dbReference>
<protein>
    <submittedName>
        <fullName evidence="6">Cytochrome c biogenesis protein CcmG, thiol:disulfide interchange protein DsbE</fullName>
    </submittedName>
</protein>
<evidence type="ECO:0000313" key="7">
    <source>
        <dbReference type="Proteomes" id="UP000199223"/>
    </source>
</evidence>
<dbReference type="GO" id="GO:0030313">
    <property type="term" value="C:cell envelope"/>
    <property type="evidence" value="ECO:0007669"/>
    <property type="project" value="UniProtKB-SubCell"/>
</dbReference>
<dbReference type="CDD" id="cd02966">
    <property type="entry name" value="TlpA_like_family"/>
    <property type="match status" value="1"/>
</dbReference>
<evidence type="ECO:0000256" key="1">
    <source>
        <dbReference type="ARBA" id="ARBA00004196"/>
    </source>
</evidence>
<evidence type="ECO:0000256" key="2">
    <source>
        <dbReference type="ARBA" id="ARBA00022748"/>
    </source>
</evidence>
<evidence type="ECO:0000256" key="3">
    <source>
        <dbReference type="ARBA" id="ARBA00023157"/>
    </source>
</evidence>
<dbReference type="PROSITE" id="PS51352">
    <property type="entry name" value="THIOREDOXIN_2"/>
    <property type="match status" value="1"/>
</dbReference>
<dbReference type="EMBL" id="FNZA01000018">
    <property type="protein sequence ID" value="SEJ77783.1"/>
    <property type="molecule type" value="Genomic_DNA"/>
</dbReference>
<dbReference type="AlphaFoldDB" id="A0A1H7BJ76"/>
<dbReference type="GO" id="GO:0016209">
    <property type="term" value="F:antioxidant activity"/>
    <property type="evidence" value="ECO:0007669"/>
    <property type="project" value="InterPro"/>
</dbReference>
<proteinExistence type="predicted"/>
<evidence type="ECO:0000313" key="6">
    <source>
        <dbReference type="EMBL" id="SEJ77783.1"/>
    </source>
</evidence>